<feature type="transmembrane region" description="Helical" evidence="8">
    <location>
        <begin position="421"/>
        <end position="441"/>
    </location>
</feature>
<evidence type="ECO:0000256" key="4">
    <source>
        <dbReference type="ARBA" id="ARBA00022519"/>
    </source>
</evidence>
<dbReference type="PROSITE" id="PS50928">
    <property type="entry name" value="ABC_TM1"/>
    <property type="match status" value="2"/>
</dbReference>
<evidence type="ECO:0000256" key="3">
    <source>
        <dbReference type="ARBA" id="ARBA00022475"/>
    </source>
</evidence>
<feature type="transmembrane region" description="Helical" evidence="8">
    <location>
        <begin position="476"/>
        <end position="496"/>
    </location>
</feature>
<sequence length="567" mass="61250">MRGRVRSPWFLVAAAALLWFIAAFLIYPNVVTLHEIFFPGGAFSTRAFERLWSSQRAIDSLRNSFLLALVLSVTVNVVGVFVVLVTRYFAVRGARLLWVGYATTLVYGGVVAVSGYTFVYGEGGLITRIVLSVFPGADPGWFSGMLAVVVVMTLTGTGHHLLFLSAALARIDQQTIEAAQQLGASPWRILRQVVLPVLRPTLFAVTTLTFLGGLAAFAAPQVLGGREFQTITPMILTFAEIPSSRDLAATLALILGVATLVLLTALNRLEAGGTYFSVSKVPATLRKQRITNPVANAAVHVCAYVLFAAYAVPPLLIVVFSFTDAATISTGRLSLDSFTLANYHRVLTDATAYWPFVVSIGYATVTAIVVIMMMLFVARVLQKVVNPVTIAIEYLLHIPWVLPSTLLALGLVIAYSAPRPIIGGMVLTGTVSLLAIGYILAKIPFTLRLMKAAYAGVPDSLEEAASILGAGRMRTYLRVLVPLVLPVAAAVTALNFTSLLDDYDLAVFLAHPLYQPLGITIQNATRNQGNTDATALTFVYAVLLMLVCTVAMWFVYGRNSRVRRSRA</sequence>
<evidence type="ECO:0000256" key="2">
    <source>
        <dbReference type="ARBA" id="ARBA00022448"/>
    </source>
</evidence>
<dbReference type="PANTHER" id="PTHR43357">
    <property type="entry name" value="INNER MEMBRANE ABC TRANSPORTER PERMEASE PROTEIN YDCV"/>
    <property type="match status" value="1"/>
</dbReference>
<keyword evidence="2 8" id="KW-0813">Transport</keyword>
<protein>
    <submittedName>
        <fullName evidence="10">ABC transporter permease</fullName>
    </submittedName>
</protein>
<evidence type="ECO:0000259" key="9">
    <source>
        <dbReference type="PROSITE" id="PS50928"/>
    </source>
</evidence>
<dbReference type="SUPFAM" id="SSF161098">
    <property type="entry name" value="MetI-like"/>
    <property type="match status" value="2"/>
</dbReference>
<evidence type="ECO:0000256" key="6">
    <source>
        <dbReference type="ARBA" id="ARBA00022989"/>
    </source>
</evidence>
<keyword evidence="5 8" id="KW-0812">Transmembrane</keyword>
<comment type="caution">
    <text evidence="10">The sequence shown here is derived from an EMBL/GenBank/DDBJ whole genome shotgun (WGS) entry which is preliminary data.</text>
</comment>
<feature type="transmembrane region" description="Helical" evidence="8">
    <location>
        <begin position="290"/>
        <end position="312"/>
    </location>
</feature>
<feature type="transmembrane region" description="Helical" evidence="8">
    <location>
        <begin position="141"/>
        <end position="164"/>
    </location>
</feature>
<dbReference type="InterPro" id="IPR035906">
    <property type="entry name" value="MetI-like_sf"/>
</dbReference>
<dbReference type="PANTHER" id="PTHR43357:SF4">
    <property type="entry name" value="INNER MEMBRANE ABC TRANSPORTER PERMEASE PROTEIN YDCV"/>
    <property type="match status" value="1"/>
</dbReference>
<feature type="transmembrane region" description="Helical" evidence="8">
    <location>
        <begin position="65"/>
        <end position="86"/>
    </location>
</feature>
<keyword evidence="11" id="KW-1185">Reference proteome</keyword>
<feature type="transmembrane region" description="Helical" evidence="8">
    <location>
        <begin position="197"/>
        <end position="219"/>
    </location>
</feature>
<accession>A0ABV8G7N9</accession>
<feature type="transmembrane region" description="Helical" evidence="8">
    <location>
        <begin position="247"/>
        <end position="269"/>
    </location>
</feature>
<evidence type="ECO:0000313" key="11">
    <source>
        <dbReference type="Proteomes" id="UP001595851"/>
    </source>
</evidence>
<proteinExistence type="inferred from homology"/>
<dbReference type="InterPro" id="IPR000515">
    <property type="entry name" value="MetI-like"/>
</dbReference>
<dbReference type="Pfam" id="PF00528">
    <property type="entry name" value="BPD_transp_1"/>
    <property type="match status" value="2"/>
</dbReference>
<feature type="transmembrane region" description="Helical" evidence="8">
    <location>
        <begin position="535"/>
        <end position="556"/>
    </location>
</feature>
<keyword evidence="7 8" id="KW-0472">Membrane</keyword>
<feature type="transmembrane region" description="Helical" evidence="8">
    <location>
        <begin position="9"/>
        <end position="27"/>
    </location>
</feature>
<dbReference type="Gene3D" id="1.10.3720.10">
    <property type="entry name" value="MetI-like"/>
    <property type="match status" value="2"/>
</dbReference>
<comment type="similarity">
    <text evidence="8">Belongs to the binding-protein-dependent transport system permease family.</text>
</comment>
<keyword evidence="3" id="KW-1003">Cell membrane</keyword>
<evidence type="ECO:0000256" key="5">
    <source>
        <dbReference type="ARBA" id="ARBA00022692"/>
    </source>
</evidence>
<evidence type="ECO:0000313" key="10">
    <source>
        <dbReference type="EMBL" id="MFC4010026.1"/>
    </source>
</evidence>
<gene>
    <name evidence="10" type="ORF">ACFOY2_22555</name>
</gene>
<dbReference type="CDD" id="cd06261">
    <property type="entry name" value="TM_PBP2"/>
    <property type="match status" value="2"/>
</dbReference>
<feature type="transmembrane region" description="Helical" evidence="8">
    <location>
        <begin position="98"/>
        <end position="121"/>
    </location>
</feature>
<reference evidence="11" key="1">
    <citation type="journal article" date="2019" name="Int. J. Syst. Evol. Microbiol.">
        <title>The Global Catalogue of Microorganisms (GCM) 10K type strain sequencing project: providing services to taxonomists for standard genome sequencing and annotation.</title>
        <authorList>
            <consortium name="The Broad Institute Genomics Platform"/>
            <consortium name="The Broad Institute Genome Sequencing Center for Infectious Disease"/>
            <person name="Wu L."/>
            <person name="Ma J."/>
        </authorList>
    </citation>
    <scope>NUCLEOTIDE SEQUENCE [LARGE SCALE GENOMIC DNA]</scope>
    <source>
        <strain evidence="11">TBRC 1276</strain>
    </source>
</reference>
<evidence type="ECO:0000256" key="8">
    <source>
        <dbReference type="RuleBase" id="RU363032"/>
    </source>
</evidence>
<feature type="transmembrane region" description="Helical" evidence="8">
    <location>
        <begin position="352"/>
        <end position="378"/>
    </location>
</feature>
<comment type="subcellular location">
    <subcellularLocation>
        <location evidence="1">Cell inner membrane</location>
        <topology evidence="1">Multi-pass membrane protein</topology>
    </subcellularLocation>
    <subcellularLocation>
        <location evidence="8">Cell membrane</location>
        <topology evidence="8">Multi-pass membrane protein</topology>
    </subcellularLocation>
</comment>
<name>A0ABV8G7N9_9ACTN</name>
<keyword evidence="4" id="KW-0997">Cell inner membrane</keyword>
<dbReference type="EMBL" id="JBHSBI010000011">
    <property type="protein sequence ID" value="MFC4010026.1"/>
    <property type="molecule type" value="Genomic_DNA"/>
</dbReference>
<feature type="domain" description="ABC transmembrane type-1" evidence="9">
    <location>
        <begin position="61"/>
        <end position="266"/>
    </location>
</feature>
<evidence type="ECO:0000256" key="7">
    <source>
        <dbReference type="ARBA" id="ARBA00023136"/>
    </source>
</evidence>
<organism evidence="10 11">
    <name type="scientific">Nonomuraea purpurea</name>
    <dbReference type="NCBI Taxonomy" id="1849276"/>
    <lineage>
        <taxon>Bacteria</taxon>
        <taxon>Bacillati</taxon>
        <taxon>Actinomycetota</taxon>
        <taxon>Actinomycetes</taxon>
        <taxon>Streptosporangiales</taxon>
        <taxon>Streptosporangiaceae</taxon>
        <taxon>Nonomuraea</taxon>
    </lineage>
</organism>
<dbReference type="Proteomes" id="UP001595851">
    <property type="component" value="Unassembled WGS sequence"/>
</dbReference>
<feature type="domain" description="ABC transmembrane type-1" evidence="9">
    <location>
        <begin position="356"/>
        <end position="551"/>
    </location>
</feature>
<evidence type="ECO:0000256" key="1">
    <source>
        <dbReference type="ARBA" id="ARBA00004429"/>
    </source>
</evidence>
<dbReference type="RefSeq" id="WP_379530051.1">
    <property type="nucleotide sequence ID" value="NZ_JBHSBI010000011.1"/>
</dbReference>
<keyword evidence="6 8" id="KW-1133">Transmembrane helix</keyword>
<feature type="transmembrane region" description="Helical" evidence="8">
    <location>
        <begin position="390"/>
        <end position="415"/>
    </location>
</feature>